<dbReference type="GO" id="GO:0046452">
    <property type="term" value="P:dihydrofolate metabolic process"/>
    <property type="evidence" value="ECO:0007669"/>
    <property type="project" value="TreeGrafter"/>
</dbReference>
<dbReference type="Proteomes" id="UP001229251">
    <property type="component" value="Unassembled WGS sequence"/>
</dbReference>
<dbReference type="SUPFAM" id="SSF53597">
    <property type="entry name" value="Dihydrofolate reductase-like"/>
    <property type="match status" value="1"/>
</dbReference>
<dbReference type="PANTHER" id="PTHR48069">
    <property type="entry name" value="DIHYDROFOLATE REDUCTASE"/>
    <property type="match status" value="1"/>
</dbReference>
<gene>
    <name evidence="10" type="ORF">QP433_04365</name>
</gene>
<evidence type="ECO:0000256" key="7">
    <source>
        <dbReference type="PIRNR" id="PIRNR000194"/>
    </source>
</evidence>
<evidence type="ECO:0000313" key="11">
    <source>
        <dbReference type="Proteomes" id="UP001229251"/>
    </source>
</evidence>
<dbReference type="CDD" id="cd00209">
    <property type="entry name" value="DHFR"/>
    <property type="match status" value="1"/>
</dbReference>
<proteinExistence type="inferred from homology"/>
<organism evidence="10 11">
    <name type="scientific">Facklamia hominis</name>
    <dbReference type="NCBI Taxonomy" id="178214"/>
    <lineage>
        <taxon>Bacteria</taxon>
        <taxon>Bacillati</taxon>
        <taxon>Bacillota</taxon>
        <taxon>Bacilli</taxon>
        <taxon>Lactobacillales</taxon>
        <taxon>Aerococcaceae</taxon>
        <taxon>Facklamia</taxon>
    </lineage>
</organism>
<keyword evidence="5 7" id="KW-0521">NADP</keyword>
<comment type="catalytic activity">
    <reaction evidence="7">
        <text>(6S)-5,6,7,8-tetrahydrofolate + NADP(+) = 7,8-dihydrofolate + NADPH + H(+)</text>
        <dbReference type="Rhea" id="RHEA:15009"/>
        <dbReference type="ChEBI" id="CHEBI:15378"/>
        <dbReference type="ChEBI" id="CHEBI:57451"/>
        <dbReference type="ChEBI" id="CHEBI:57453"/>
        <dbReference type="ChEBI" id="CHEBI:57783"/>
        <dbReference type="ChEBI" id="CHEBI:58349"/>
        <dbReference type="EC" id="1.5.1.3"/>
    </reaction>
</comment>
<evidence type="ECO:0000256" key="4">
    <source>
        <dbReference type="ARBA" id="ARBA00022563"/>
    </source>
</evidence>
<evidence type="ECO:0000313" key="10">
    <source>
        <dbReference type="EMBL" id="MDK7187210.1"/>
    </source>
</evidence>
<name>A0AAJ1Q4D4_9LACT</name>
<dbReference type="GO" id="GO:0006730">
    <property type="term" value="P:one-carbon metabolic process"/>
    <property type="evidence" value="ECO:0007669"/>
    <property type="project" value="UniProtKB-KW"/>
</dbReference>
<dbReference type="PRINTS" id="PR00070">
    <property type="entry name" value="DHFR"/>
</dbReference>
<evidence type="ECO:0000256" key="5">
    <source>
        <dbReference type="ARBA" id="ARBA00022857"/>
    </source>
</evidence>
<dbReference type="EC" id="1.5.1.3" evidence="3 7"/>
<evidence type="ECO:0000256" key="2">
    <source>
        <dbReference type="ARBA" id="ARBA00009539"/>
    </source>
</evidence>
<dbReference type="RefSeq" id="WP_016647813.1">
    <property type="nucleotide sequence ID" value="NZ_CAUPDI010000011.1"/>
</dbReference>
<protein>
    <recommendedName>
        <fullName evidence="3 7">Dihydrofolate reductase</fullName>
        <ecNumber evidence="3 7">1.5.1.3</ecNumber>
    </recommendedName>
</protein>
<dbReference type="AlphaFoldDB" id="A0AAJ1Q4D4"/>
<evidence type="ECO:0000256" key="3">
    <source>
        <dbReference type="ARBA" id="ARBA00012856"/>
    </source>
</evidence>
<reference evidence="10" key="1">
    <citation type="submission" date="2023-05" db="EMBL/GenBank/DDBJ databases">
        <title>Cataloging the Phylogenetic Diversity of Human Bladder Bacteria.</title>
        <authorList>
            <person name="Du J."/>
        </authorList>
    </citation>
    <scope>NUCLEOTIDE SEQUENCE</scope>
    <source>
        <strain evidence="10">UMB1231</strain>
    </source>
</reference>
<dbReference type="PROSITE" id="PS00075">
    <property type="entry name" value="DHFR_1"/>
    <property type="match status" value="1"/>
</dbReference>
<dbReference type="EMBL" id="JASOOE010000006">
    <property type="protein sequence ID" value="MDK7187210.1"/>
    <property type="molecule type" value="Genomic_DNA"/>
</dbReference>
<dbReference type="InterPro" id="IPR012259">
    <property type="entry name" value="DHFR"/>
</dbReference>
<dbReference type="PROSITE" id="PS51330">
    <property type="entry name" value="DHFR_2"/>
    <property type="match status" value="1"/>
</dbReference>
<sequence length="165" mass="19061">MITFVYAQDLKGAIGYRNDLPWHLPNDLKFFKKVTMGHTILMGRNTFESMNRRLLPGRQSVVLTSDLNYCQEIEGLTCVHSIDQVLELAEDQELMVIGGAGVFKQLFDHADKIIRTVIEAEFEADTYMPKIDESLFERVNVEEGVMDEKNPYAHRYESWLRKASK</sequence>
<evidence type="ECO:0000256" key="6">
    <source>
        <dbReference type="ARBA" id="ARBA00023002"/>
    </source>
</evidence>
<comment type="similarity">
    <text evidence="2 7 8">Belongs to the dihydrofolate reductase family.</text>
</comment>
<dbReference type="PANTHER" id="PTHR48069:SF3">
    <property type="entry name" value="DIHYDROFOLATE REDUCTASE"/>
    <property type="match status" value="1"/>
</dbReference>
<keyword evidence="4 7" id="KW-0554">One-carbon metabolism</keyword>
<evidence type="ECO:0000256" key="1">
    <source>
        <dbReference type="ARBA" id="ARBA00004903"/>
    </source>
</evidence>
<keyword evidence="6 7" id="KW-0560">Oxidoreductase</keyword>
<dbReference type="GO" id="GO:0005829">
    <property type="term" value="C:cytosol"/>
    <property type="evidence" value="ECO:0007669"/>
    <property type="project" value="TreeGrafter"/>
</dbReference>
<comment type="function">
    <text evidence="7">Key enzyme in folate metabolism. Catalyzes an essential reaction for de novo glycine and purine synthesis, and for DNA precursor synthesis.</text>
</comment>
<evidence type="ECO:0000259" key="9">
    <source>
        <dbReference type="PROSITE" id="PS51330"/>
    </source>
</evidence>
<dbReference type="InterPro" id="IPR001796">
    <property type="entry name" value="DHFR_dom"/>
</dbReference>
<evidence type="ECO:0000256" key="8">
    <source>
        <dbReference type="RuleBase" id="RU004474"/>
    </source>
</evidence>
<feature type="domain" description="DHFR" evidence="9">
    <location>
        <begin position="1"/>
        <end position="161"/>
    </location>
</feature>
<dbReference type="Pfam" id="PF00186">
    <property type="entry name" value="DHFR_1"/>
    <property type="match status" value="1"/>
</dbReference>
<dbReference type="PIRSF" id="PIRSF000194">
    <property type="entry name" value="DHFR"/>
    <property type="match status" value="1"/>
</dbReference>
<dbReference type="InterPro" id="IPR024072">
    <property type="entry name" value="DHFR-like_dom_sf"/>
</dbReference>
<dbReference type="InterPro" id="IPR017925">
    <property type="entry name" value="DHFR_CS"/>
</dbReference>
<accession>A0AAJ1Q4D4</accession>
<dbReference type="GO" id="GO:0004146">
    <property type="term" value="F:dihydrofolate reductase activity"/>
    <property type="evidence" value="ECO:0007669"/>
    <property type="project" value="UniProtKB-EC"/>
</dbReference>
<dbReference type="GO" id="GO:0046654">
    <property type="term" value="P:tetrahydrofolate biosynthetic process"/>
    <property type="evidence" value="ECO:0007669"/>
    <property type="project" value="InterPro"/>
</dbReference>
<dbReference type="GO" id="GO:0050661">
    <property type="term" value="F:NADP binding"/>
    <property type="evidence" value="ECO:0007669"/>
    <property type="project" value="InterPro"/>
</dbReference>
<comment type="caution">
    <text evidence="10">The sequence shown here is derived from an EMBL/GenBank/DDBJ whole genome shotgun (WGS) entry which is preliminary data.</text>
</comment>
<comment type="pathway">
    <text evidence="1 7">Cofactor biosynthesis; tetrahydrofolate biosynthesis; 5,6,7,8-tetrahydrofolate from 7,8-dihydrofolate: step 1/1.</text>
</comment>
<dbReference type="GO" id="GO:0046655">
    <property type="term" value="P:folic acid metabolic process"/>
    <property type="evidence" value="ECO:0007669"/>
    <property type="project" value="TreeGrafter"/>
</dbReference>
<dbReference type="Gene3D" id="3.40.430.10">
    <property type="entry name" value="Dihydrofolate Reductase, subunit A"/>
    <property type="match status" value="1"/>
</dbReference>